<evidence type="ECO:0000256" key="1">
    <source>
        <dbReference type="SAM" id="SignalP"/>
    </source>
</evidence>
<evidence type="ECO:0008006" key="4">
    <source>
        <dbReference type="Google" id="ProtNLM"/>
    </source>
</evidence>
<dbReference type="AlphaFoldDB" id="A0A6N9R239"/>
<comment type="caution">
    <text evidence="2">The sequence shown here is derived from an EMBL/GenBank/DDBJ whole genome shotgun (WGS) entry which is preliminary data.</text>
</comment>
<feature type="signal peptide" evidence="1">
    <location>
        <begin position="1"/>
        <end position="27"/>
    </location>
</feature>
<organism evidence="2 3">
    <name type="scientific">Kocuria marina subsp. indica</name>
    <dbReference type="NCBI Taxonomy" id="1049583"/>
    <lineage>
        <taxon>Bacteria</taxon>
        <taxon>Bacillati</taxon>
        <taxon>Actinomycetota</taxon>
        <taxon>Actinomycetes</taxon>
        <taxon>Micrococcales</taxon>
        <taxon>Micrococcaceae</taxon>
        <taxon>Kocuria</taxon>
    </lineage>
</organism>
<evidence type="ECO:0000313" key="2">
    <source>
        <dbReference type="EMBL" id="NDO78987.1"/>
    </source>
</evidence>
<dbReference type="NCBIfam" id="NF038094">
    <property type="entry name" value="CueP_fam"/>
    <property type="match status" value="1"/>
</dbReference>
<dbReference type="RefSeq" id="WP_162230283.1">
    <property type="nucleotide sequence ID" value="NZ_WMHZ01000022.1"/>
</dbReference>
<dbReference type="Proteomes" id="UP000471026">
    <property type="component" value="Unassembled WGS sequence"/>
</dbReference>
<protein>
    <recommendedName>
        <fullName evidence="4">CueP family metal-binding protein</fullName>
    </recommendedName>
</protein>
<dbReference type="InterPro" id="IPR047808">
    <property type="entry name" value="CueP-like"/>
</dbReference>
<reference evidence="2 3" key="1">
    <citation type="submission" date="2019-11" db="EMBL/GenBank/DDBJ databases">
        <title>Draft genome sequence of Kocuria indica DP-K7, a methyl red degrading Actinobacterium.</title>
        <authorList>
            <person name="Kumaran S."/>
            <person name="Tischler D."/>
            <person name="Ngo A.C.R."/>
            <person name="Schultes F."/>
        </authorList>
    </citation>
    <scope>NUCLEOTIDE SEQUENCE [LARGE SCALE GENOMIC DNA]</scope>
    <source>
        <strain evidence="2 3">DP-K7</strain>
    </source>
</reference>
<evidence type="ECO:0000313" key="3">
    <source>
        <dbReference type="Proteomes" id="UP000471026"/>
    </source>
</evidence>
<gene>
    <name evidence="2" type="ORF">GKZ75_12335</name>
</gene>
<proteinExistence type="predicted"/>
<accession>A0A6N9R239</accession>
<dbReference type="Gene3D" id="2.60.40.3700">
    <property type="match status" value="1"/>
</dbReference>
<dbReference type="EMBL" id="WMHZ01000022">
    <property type="protein sequence ID" value="NDO78987.1"/>
    <property type="molecule type" value="Genomic_DNA"/>
</dbReference>
<dbReference type="Pfam" id="PF21172">
    <property type="entry name" value="CueP"/>
    <property type="match status" value="1"/>
</dbReference>
<sequence length="207" mass="22052">MSHPTTPRRGKVIVAATATLAATLVLAGCAAASSPEPASPSTNSHAVDSDFLAAHDLAGLDTPAVIERLDTMPVADRPADLIASVQPDALVLTDDQERETQLPMPEDEVYISVAPYREQTHDCYFHSLTTCLGELANTKVQVTLTSEDGDVLLDEVRQTYDNGFVGIWAPRGIEATLTIEHEGQTGSATISTMTEDDATCITTLQLT</sequence>
<keyword evidence="1" id="KW-0732">Signal</keyword>
<name>A0A6N9R239_9MICC</name>
<feature type="chain" id="PRO_5038818645" description="CueP family metal-binding protein" evidence="1">
    <location>
        <begin position="28"/>
        <end position="207"/>
    </location>
</feature>